<dbReference type="REBASE" id="100125">
    <property type="entry name" value="PxiKD52McrBCP"/>
</dbReference>
<dbReference type="AlphaFoldDB" id="A0A098S1K3"/>
<evidence type="ECO:0000313" key="2">
    <source>
        <dbReference type="Proteomes" id="UP000029736"/>
    </source>
</evidence>
<proteinExistence type="predicted"/>
<dbReference type="Pfam" id="PF10117">
    <property type="entry name" value="McrBC"/>
    <property type="match status" value="1"/>
</dbReference>
<accession>A0A098S1K3</accession>
<dbReference type="OrthoDB" id="307209at2"/>
<dbReference type="STRING" id="1524460.IX84_26930"/>
<protein>
    <recommendedName>
        <fullName evidence="3">Restriction endonuclease</fullName>
    </recommendedName>
</protein>
<dbReference type="InterPro" id="IPR011604">
    <property type="entry name" value="PDDEXK-like_dom_sf"/>
</dbReference>
<organism evidence="1 2">
    <name type="scientific">Phaeodactylibacter xiamenensis</name>
    <dbReference type="NCBI Taxonomy" id="1524460"/>
    <lineage>
        <taxon>Bacteria</taxon>
        <taxon>Pseudomonadati</taxon>
        <taxon>Bacteroidota</taxon>
        <taxon>Saprospiria</taxon>
        <taxon>Saprospirales</taxon>
        <taxon>Haliscomenobacteraceae</taxon>
        <taxon>Phaeodactylibacter</taxon>
    </lineage>
</organism>
<evidence type="ECO:0000313" key="1">
    <source>
        <dbReference type="EMBL" id="KGE85708.1"/>
    </source>
</evidence>
<dbReference type="Gene3D" id="3.90.320.10">
    <property type="match status" value="1"/>
</dbReference>
<sequence>MAKRIHTLTVFEHQPVRQGSGAAQLSAAELQALQLHHGEKGVPYFSLIHRGVKFNQYVGVLQVGKRLIEVLPKADKDDGEDLWRNRLIDMLRATSTLQVENTSSSQLKIKPNSVLDLYFELLIAEMEQLLHHGLVKQYRQTTGNRTALKGSLQFAQHLNHNLVHRERFYVRHTTYDRRHLLHQILYEALLLLQRLNTHPQLHHRIGRLLLDWPGQDRLRVYPTLFEWLSFNRKTAPYRSAIQIAKMLLLNYHPDVSRGQEDVLALMFDMNQLWERFVYVSLRKYAPQGMTVHAQNTKTFWTPDQGQKRTMRPDILLKSAGQTIVLDTKWKRPNGYGPSPDDLRQLYVYLKYYGAEKAALVYPGGNKTVNGRFAPLPGVGLESWGAGSLLFLPVGNEVWNWQQEISAVVFKWTAKHPNPTK</sequence>
<dbReference type="EMBL" id="JPOS01000084">
    <property type="protein sequence ID" value="KGE85708.1"/>
    <property type="molecule type" value="Genomic_DNA"/>
</dbReference>
<reference evidence="1 2" key="1">
    <citation type="journal article" date="2014" name="Int. J. Syst. Evol. Microbiol.">
        <title>Phaeodactylibacter xiamenensis gen. nov., sp. nov., a member of the family Saprospiraceae isolated from the marine alga Phaeodactylum tricornutum.</title>
        <authorList>
            <person name="Chen Z.Jr."/>
            <person name="Lei X."/>
            <person name="Lai Q."/>
            <person name="Li Y."/>
            <person name="Zhang B."/>
            <person name="Zhang J."/>
            <person name="Zhang H."/>
            <person name="Yang L."/>
            <person name="Zheng W."/>
            <person name="Tian Y."/>
            <person name="Yu Z."/>
            <person name="Xu H.Jr."/>
            <person name="Zheng T."/>
        </authorList>
    </citation>
    <scope>NUCLEOTIDE SEQUENCE [LARGE SCALE GENOMIC DNA]</scope>
    <source>
        <strain evidence="1 2">KD52</strain>
    </source>
</reference>
<dbReference type="InterPro" id="IPR019292">
    <property type="entry name" value="McrC"/>
</dbReference>
<comment type="caution">
    <text evidence="1">The sequence shown here is derived from an EMBL/GenBank/DDBJ whole genome shotgun (WGS) entry which is preliminary data.</text>
</comment>
<dbReference type="Proteomes" id="UP000029736">
    <property type="component" value="Unassembled WGS sequence"/>
</dbReference>
<keyword evidence="2" id="KW-1185">Reference proteome</keyword>
<dbReference type="PANTHER" id="PTHR38733">
    <property type="entry name" value="PROTEIN MCRC"/>
    <property type="match status" value="1"/>
</dbReference>
<gene>
    <name evidence="1" type="ORF">IX84_26930</name>
</gene>
<dbReference type="RefSeq" id="WP_044227822.1">
    <property type="nucleotide sequence ID" value="NZ_JBKAGJ010000003.1"/>
</dbReference>
<evidence type="ECO:0008006" key="3">
    <source>
        <dbReference type="Google" id="ProtNLM"/>
    </source>
</evidence>
<name>A0A098S1K3_9BACT</name>
<dbReference type="PANTHER" id="PTHR38733:SF1">
    <property type="entry name" value="TYPE IV METHYL-DIRECTED RESTRICTION ENZYME ECOKMCRBC"/>
    <property type="match status" value="1"/>
</dbReference>